<reference evidence="7" key="1">
    <citation type="submission" date="2020-10" db="EMBL/GenBank/DDBJ databases">
        <authorList>
            <person name="Han B."/>
            <person name="Lu T."/>
            <person name="Zhao Q."/>
            <person name="Huang X."/>
            <person name="Zhao Y."/>
        </authorList>
    </citation>
    <scope>NUCLEOTIDE SEQUENCE</scope>
</reference>
<evidence type="ECO:0000256" key="4">
    <source>
        <dbReference type="PROSITE-ProRule" id="PRU00175"/>
    </source>
</evidence>
<name>A0A811QFN1_9POAL</name>
<dbReference type="Gene3D" id="3.30.40.10">
    <property type="entry name" value="Zinc/RING finger domain, C3HC4 (zinc finger)"/>
    <property type="match status" value="1"/>
</dbReference>
<dbReference type="GO" id="GO:0006511">
    <property type="term" value="P:ubiquitin-dependent protein catabolic process"/>
    <property type="evidence" value="ECO:0007669"/>
    <property type="project" value="TreeGrafter"/>
</dbReference>
<evidence type="ECO:0000313" key="8">
    <source>
        <dbReference type="Proteomes" id="UP000604825"/>
    </source>
</evidence>
<keyword evidence="3" id="KW-0862">Zinc</keyword>
<protein>
    <recommendedName>
        <fullName evidence="6">RING-type domain-containing protein</fullName>
    </recommendedName>
</protein>
<feature type="region of interest" description="Disordered" evidence="5">
    <location>
        <begin position="51"/>
        <end position="101"/>
    </location>
</feature>
<dbReference type="SUPFAM" id="SSF57850">
    <property type="entry name" value="RING/U-box"/>
    <property type="match status" value="1"/>
</dbReference>
<accession>A0A811QFN1</accession>
<sequence length="284" mass="31487">MSNSPMRIVADEHPDGAWCMDWSAEIQRKRDALRSYLAVLEEARRRLEEVQHDAGGELVPGAGSAAAADESSDTAGADDFYPLDDADDDEPEEERPMQWQDQVCRQMVYNYNSSRHLRQDDDDLVGHLADTDNYDLYLNDDGDEISRDIVALGLHVPHIQQAGTATPPPFVPSEGDADGDRGFGAVPASTAAIAGLKEHRYDGSSGGDSMCVICMRSYKKGRRLRVMPCTHKHRFHGRCIREWLSRSNMCPLCRHALPTADAEQGGNGGVHRRVLVVRVNVNPY</sequence>
<evidence type="ECO:0000256" key="5">
    <source>
        <dbReference type="SAM" id="MobiDB-lite"/>
    </source>
</evidence>
<evidence type="ECO:0000256" key="3">
    <source>
        <dbReference type="ARBA" id="ARBA00022833"/>
    </source>
</evidence>
<keyword evidence="8" id="KW-1185">Reference proteome</keyword>
<evidence type="ECO:0000256" key="2">
    <source>
        <dbReference type="ARBA" id="ARBA00022771"/>
    </source>
</evidence>
<comment type="caution">
    <text evidence="7">The sequence shown here is derived from an EMBL/GenBank/DDBJ whole genome shotgun (WGS) entry which is preliminary data.</text>
</comment>
<evidence type="ECO:0000256" key="1">
    <source>
        <dbReference type="ARBA" id="ARBA00022723"/>
    </source>
</evidence>
<dbReference type="InterPro" id="IPR001841">
    <property type="entry name" value="Znf_RING"/>
</dbReference>
<gene>
    <name evidence="7" type="ORF">NCGR_LOCUS38417</name>
</gene>
<dbReference type="Proteomes" id="UP000604825">
    <property type="component" value="Unassembled WGS sequence"/>
</dbReference>
<keyword evidence="2 4" id="KW-0863">Zinc-finger</keyword>
<dbReference type="GO" id="GO:0061630">
    <property type="term" value="F:ubiquitin protein ligase activity"/>
    <property type="evidence" value="ECO:0007669"/>
    <property type="project" value="TreeGrafter"/>
</dbReference>
<evidence type="ECO:0000259" key="6">
    <source>
        <dbReference type="PROSITE" id="PS50089"/>
    </source>
</evidence>
<dbReference type="EMBL" id="CAJGYO010000009">
    <property type="protein sequence ID" value="CAD6254818.1"/>
    <property type="molecule type" value="Genomic_DNA"/>
</dbReference>
<feature type="domain" description="RING-type" evidence="6">
    <location>
        <begin position="211"/>
        <end position="254"/>
    </location>
</feature>
<evidence type="ECO:0000313" key="7">
    <source>
        <dbReference type="EMBL" id="CAD6254818.1"/>
    </source>
</evidence>
<feature type="compositionally biased region" description="Acidic residues" evidence="5">
    <location>
        <begin position="81"/>
        <end position="93"/>
    </location>
</feature>
<dbReference type="AlphaFoldDB" id="A0A811QFN1"/>
<dbReference type="Pfam" id="PF13639">
    <property type="entry name" value="zf-RING_2"/>
    <property type="match status" value="1"/>
</dbReference>
<organism evidence="7 8">
    <name type="scientific">Miscanthus lutarioriparius</name>
    <dbReference type="NCBI Taxonomy" id="422564"/>
    <lineage>
        <taxon>Eukaryota</taxon>
        <taxon>Viridiplantae</taxon>
        <taxon>Streptophyta</taxon>
        <taxon>Embryophyta</taxon>
        <taxon>Tracheophyta</taxon>
        <taxon>Spermatophyta</taxon>
        <taxon>Magnoliopsida</taxon>
        <taxon>Liliopsida</taxon>
        <taxon>Poales</taxon>
        <taxon>Poaceae</taxon>
        <taxon>PACMAD clade</taxon>
        <taxon>Panicoideae</taxon>
        <taxon>Andropogonodae</taxon>
        <taxon>Andropogoneae</taxon>
        <taxon>Saccharinae</taxon>
        <taxon>Miscanthus</taxon>
    </lineage>
</organism>
<proteinExistence type="predicted"/>
<dbReference type="PROSITE" id="PS50089">
    <property type="entry name" value="ZF_RING_2"/>
    <property type="match status" value="1"/>
</dbReference>
<dbReference type="SMART" id="SM00184">
    <property type="entry name" value="RING"/>
    <property type="match status" value="1"/>
</dbReference>
<dbReference type="PANTHER" id="PTHR45931">
    <property type="entry name" value="SI:CH211-59O9.10"/>
    <property type="match status" value="1"/>
</dbReference>
<dbReference type="InterPro" id="IPR013083">
    <property type="entry name" value="Znf_RING/FYVE/PHD"/>
</dbReference>
<dbReference type="PANTHER" id="PTHR45931:SF23">
    <property type="entry name" value="OS12G0134500 PROTEIN"/>
    <property type="match status" value="1"/>
</dbReference>
<keyword evidence="1" id="KW-0479">Metal-binding</keyword>
<dbReference type="InterPro" id="IPR051834">
    <property type="entry name" value="RING_finger_E3_ligase"/>
</dbReference>
<dbReference type="GO" id="GO:0005634">
    <property type="term" value="C:nucleus"/>
    <property type="evidence" value="ECO:0007669"/>
    <property type="project" value="TreeGrafter"/>
</dbReference>
<feature type="compositionally biased region" description="Low complexity" evidence="5">
    <location>
        <begin position="61"/>
        <end position="80"/>
    </location>
</feature>
<dbReference type="CDD" id="cd16454">
    <property type="entry name" value="RING-H2_PA-TM-RING"/>
    <property type="match status" value="1"/>
</dbReference>
<dbReference type="GO" id="GO:0008270">
    <property type="term" value="F:zinc ion binding"/>
    <property type="evidence" value="ECO:0007669"/>
    <property type="project" value="UniProtKB-KW"/>
</dbReference>
<dbReference type="OrthoDB" id="690398at2759"/>